<evidence type="ECO:0000256" key="5">
    <source>
        <dbReference type="ARBA" id="ARBA00023014"/>
    </source>
</evidence>
<dbReference type="InterPro" id="IPR051460">
    <property type="entry name" value="HdrC_iron-sulfur_subunit"/>
</dbReference>
<keyword evidence="4" id="KW-0408">Iron</keyword>
<keyword evidence="2" id="KW-0479">Metal-binding</keyword>
<dbReference type="InterPro" id="IPR017900">
    <property type="entry name" value="4Fe4S_Fe_S_CS"/>
</dbReference>
<dbReference type="Pfam" id="PF02754">
    <property type="entry name" value="CCG"/>
    <property type="match status" value="2"/>
</dbReference>
<evidence type="ECO:0000256" key="4">
    <source>
        <dbReference type="ARBA" id="ARBA00023004"/>
    </source>
</evidence>
<dbReference type="Proteomes" id="UP001154312">
    <property type="component" value="Unassembled WGS sequence"/>
</dbReference>
<sequence>MIRLMCRANFVFSQSLPGIIFCMAGISFAVKDQALTERKGKVEIYIFFVLMVISLGYFLCEVYWRCRYIKLGRPENRFDRPLERWKYFLTHVAGQKKIMNKPLFGFLHGFIMCGFCVLLPGIPNMVAEGLFKTSIPYIGDNPGYLFIKDIFIALIIFGIGGSFLRRVVKKPVWLKNTPVVFVILGLILVIAITEVLFHGTRLALGEGAALSGAAPLAAAVSRFLEGFNENAIHAAGMFFWWTHYLAIFSLLFIIPHSKHLHMVFAPFNTYWHSLEPKGALRKIQFDDENVKTYGASKLEDLTWKQLFEAYACVKCGRCDEICPAHQSEEPTKPKRFNGRLRNHIEKIAPVLLNRKVWHPKAAKQKAAEGSISYKTKKGVKKKNLIGDVYEEEFIWSCATCGGCMETCPISIEHTSRLFDLRRYIVSSGKNVPGKIKQAIAGMENYGNPWGVSRETGYDLAKELEMPTLAEKPDAQYLYFVGCAGSFDETAGRAAAAFVNILKKAGVSFAVLGREEWCCGETARRMGNEHLFQRIAQKNVSLFNKLNVKNILTACTHCFNTLKNEYPQFGGRYKVIPHSVFLAGLLHEGRIKPGKSIGKIITCHDSCYLGRYNNLYNEPREILKSIPGVRLAEMPRSREKSFCCGAGGGRFWMKSGPENLIGQNRAGEALSTGAEVVCTTCPYCLATLSEQIKVKGVNNSIKTLDIAEILEMSL</sequence>
<comment type="caution">
    <text evidence="8">The sequence shown here is derived from an EMBL/GenBank/DDBJ whole genome shotgun (WGS) entry which is preliminary data.</text>
</comment>
<dbReference type="PROSITE" id="PS51379">
    <property type="entry name" value="4FE4S_FER_2"/>
    <property type="match status" value="1"/>
</dbReference>
<dbReference type="GO" id="GO:0005886">
    <property type="term" value="C:plasma membrane"/>
    <property type="evidence" value="ECO:0007669"/>
    <property type="project" value="TreeGrafter"/>
</dbReference>
<dbReference type="InterPro" id="IPR004017">
    <property type="entry name" value="Cys_rich_dom"/>
</dbReference>
<dbReference type="PANTHER" id="PTHR43255">
    <property type="entry name" value="IRON-SULFUR-BINDING OXIDOREDUCTASE FADF-RELATED-RELATED"/>
    <property type="match status" value="1"/>
</dbReference>
<evidence type="ECO:0000256" key="2">
    <source>
        <dbReference type="ARBA" id="ARBA00022723"/>
    </source>
</evidence>
<feature type="transmembrane region" description="Helical" evidence="6">
    <location>
        <begin position="45"/>
        <end position="64"/>
    </location>
</feature>
<dbReference type="GO" id="GO:0046872">
    <property type="term" value="F:metal ion binding"/>
    <property type="evidence" value="ECO:0007669"/>
    <property type="project" value="UniProtKB-KW"/>
</dbReference>
<dbReference type="InterPro" id="IPR009051">
    <property type="entry name" value="Helical_ferredxn"/>
</dbReference>
<dbReference type="PANTHER" id="PTHR43255:SF1">
    <property type="entry name" value="IRON-SULFUR-BINDING OXIDOREDUCTASE FADF-RELATED"/>
    <property type="match status" value="1"/>
</dbReference>
<dbReference type="Pfam" id="PF13183">
    <property type="entry name" value="Fer4_8"/>
    <property type="match status" value="1"/>
</dbReference>
<dbReference type="Gene3D" id="1.20.950.20">
    <property type="entry name" value="Transmembrane di-heme cytochromes, Chain C"/>
    <property type="match status" value="1"/>
</dbReference>
<reference evidence="8" key="1">
    <citation type="submission" date="2022-02" db="EMBL/GenBank/DDBJ databases">
        <authorList>
            <person name="Leng L."/>
        </authorList>
    </citation>
    <scope>NUCLEOTIDE SEQUENCE</scope>
    <source>
        <strain evidence="8">JI</strain>
    </source>
</reference>
<evidence type="ECO:0000313" key="8">
    <source>
        <dbReference type="EMBL" id="MDF9409513.1"/>
    </source>
</evidence>
<dbReference type="Gene3D" id="1.10.1060.10">
    <property type="entry name" value="Alpha-helical ferredoxin"/>
    <property type="match status" value="1"/>
</dbReference>
<evidence type="ECO:0000256" key="6">
    <source>
        <dbReference type="SAM" id="Phobius"/>
    </source>
</evidence>
<keyword evidence="6" id="KW-0812">Transmembrane</keyword>
<evidence type="ECO:0000313" key="9">
    <source>
        <dbReference type="Proteomes" id="UP001154312"/>
    </source>
</evidence>
<dbReference type="SUPFAM" id="SSF103501">
    <property type="entry name" value="Respiratory nitrate reductase 1 gamma chain"/>
    <property type="match status" value="1"/>
</dbReference>
<gene>
    <name evidence="8" type="ORF">L7E55_14300</name>
</gene>
<feature type="transmembrane region" description="Helical" evidence="6">
    <location>
        <begin position="176"/>
        <end position="197"/>
    </location>
</feature>
<dbReference type="InterPro" id="IPR036197">
    <property type="entry name" value="NarG-like_sf"/>
</dbReference>
<name>A0A9X4H5B7_9FIRM</name>
<evidence type="ECO:0000259" key="7">
    <source>
        <dbReference type="PROSITE" id="PS51379"/>
    </source>
</evidence>
<dbReference type="PROSITE" id="PS00198">
    <property type="entry name" value="4FE4S_FER_1"/>
    <property type="match status" value="2"/>
</dbReference>
<evidence type="ECO:0000256" key="3">
    <source>
        <dbReference type="ARBA" id="ARBA00023002"/>
    </source>
</evidence>
<feature type="domain" description="4Fe-4S ferredoxin-type" evidence="7">
    <location>
        <begin position="303"/>
        <end position="332"/>
    </location>
</feature>
<proteinExistence type="predicted"/>
<accession>A0A9X4H5B7</accession>
<protein>
    <submittedName>
        <fullName evidence="8">4Fe-4S dicluster domain-containing protein</fullName>
    </submittedName>
</protein>
<dbReference type="EMBL" id="JAKOAV010000033">
    <property type="protein sequence ID" value="MDF9409513.1"/>
    <property type="molecule type" value="Genomic_DNA"/>
</dbReference>
<keyword evidence="1" id="KW-0004">4Fe-4S</keyword>
<keyword evidence="6" id="KW-0472">Membrane</keyword>
<dbReference type="SUPFAM" id="SSF46548">
    <property type="entry name" value="alpha-helical ferredoxin"/>
    <property type="match status" value="1"/>
</dbReference>
<evidence type="ECO:0000256" key="1">
    <source>
        <dbReference type="ARBA" id="ARBA00022485"/>
    </source>
</evidence>
<dbReference type="RefSeq" id="WP_277444986.1">
    <property type="nucleotide sequence ID" value="NZ_JAKOAV010000033.1"/>
</dbReference>
<feature type="transmembrane region" description="Helical" evidence="6">
    <location>
        <begin position="231"/>
        <end position="254"/>
    </location>
</feature>
<dbReference type="InterPro" id="IPR017896">
    <property type="entry name" value="4Fe4S_Fe-S-bd"/>
</dbReference>
<keyword evidence="9" id="KW-1185">Reference proteome</keyword>
<organism evidence="8 9">
    <name type="scientific">Pelotomaculum isophthalicicum JI</name>
    <dbReference type="NCBI Taxonomy" id="947010"/>
    <lineage>
        <taxon>Bacteria</taxon>
        <taxon>Bacillati</taxon>
        <taxon>Bacillota</taxon>
        <taxon>Clostridia</taxon>
        <taxon>Eubacteriales</taxon>
        <taxon>Desulfotomaculaceae</taxon>
        <taxon>Pelotomaculum</taxon>
    </lineage>
</organism>
<feature type="transmembrane region" description="Helical" evidence="6">
    <location>
        <begin position="103"/>
        <end position="123"/>
    </location>
</feature>
<keyword evidence="6" id="KW-1133">Transmembrane helix</keyword>
<dbReference type="GO" id="GO:0051539">
    <property type="term" value="F:4 iron, 4 sulfur cluster binding"/>
    <property type="evidence" value="ECO:0007669"/>
    <property type="project" value="UniProtKB-KW"/>
</dbReference>
<dbReference type="GO" id="GO:0016491">
    <property type="term" value="F:oxidoreductase activity"/>
    <property type="evidence" value="ECO:0007669"/>
    <property type="project" value="UniProtKB-KW"/>
</dbReference>
<keyword evidence="5" id="KW-0411">Iron-sulfur</keyword>
<feature type="transmembrane region" description="Helical" evidence="6">
    <location>
        <begin position="143"/>
        <end position="164"/>
    </location>
</feature>
<dbReference type="AlphaFoldDB" id="A0A9X4H5B7"/>
<keyword evidence="3" id="KW-0560">Oxidoreductase</keyword>